<dbReference type="InterPro" id="IPR003961">
    <property type="entry name" value="FN3_dom"/>
</dbReference>
<evidence type="ECO:0000313" key="3">
    <source>
        <dbReference type="Proteomes" id="UP000287527"/>
    </source>
</evidence>
<dbReference type="Proteomes" id="UP000287527">
    <property type="component" value="Unassembled WGS sequence"/>
</dbReference>
<feature type="domain" description="Fibronectin type-III" evidence="1">
    <location>
        <begin position="730"/>
        <end position="824"/>
    </location>
</feature>
<protein>
    <submittedName>
        <fullName evidence="2">T9SS type B sorting domain-containing protein</fullName>
    </submittedName>
</protein>
<keyword evidence="3" id="KW-1185">Reference proteome</keyword>
<organism evidence="2 3">
    <name type="scientific">Flavobacterium cerinum</name>
    <dbReference type="NCBI Taxonomy" id="2502784"/>
    <lineage>
        <taxon>Bacteria</taxon>
        <taxon>Pseudomonadati</taxon>
        <taxon>Bacteroidota</taxon>
        <taxon>Flavobacteriia</taxon>
        <taxon>Flavobacteriales</taxon>
        <taxon>Flavobacteriaceae</taxon>
        <taxon>Flavobacterium</taxon>
    </lineage>
</organism>
<dbReference type="InterPro" id="IPR026341">
    <property type="entry name" value="T9SS_type_B"/>
</dbReference>
<dbReference type="PROSITE" id="PS50853">
    <property type="entry name" value="FN3"/>
    <property type="match status" value="4"/>
</dbReference>
<reference evidence="2 3" key="1">
    <citation type="submission" date="2019-01" db="EMBL/GenBank/DDBJ databases">
        <title>Flavobacterium sp. nov.,isolated from freshwater.</title>
        <authorList>
            <person name="Zhang R."/>
            <person name="Du Z.-J."/>
        </authorList>
    </citation>
    <scope>NUCLEOTIDE SEQUENCE [LARGE SCALE GENOMIC DNA]</scope>
    <source>
        <strain evidence="2 3">1E403</strain>
    </source>
</reference>
<dbReference type="EMBL" id="SBII01000007">
    <property type="protein sequence ID" value="RWX00134.1"/>
    <property type="molecule type" value="Genomic_DNA"/>
</dbReference>
<dbReference type="Pfam" id="PF13585">
    <property type="entry name" value="CHU_C"/>
    <property type="match status" value="1"/>
</dbReference>
<dbReference type="SUPFAM" id="SSF49265">
    <property type="entry name" value="Fibronectin type III"/>
    <property type="match status" value="4"/>
</dbReference>
<dbReference type="InterPro" id="IPR036116">
    <property type="entry name" value="FN3_sf"/>
</dbReference>
<name>A0A3S3R032_9FLAO</name>
<dbReference type="SMART" id="SM00060">
    <property type="entry name" value="FN3"/>
    <property type="match status" value="4"/>
</dbReference>
<dbReference type="CDD" id="cd00063">
    <property type="entry name" value="FN3"/>
    <property type="match status" value="1"/>
</dbReference>
<dbReference type="NCBIfam" id="TIGR04131">
    <property type="entry name" value="Bac_Flav_CTERM"/>
    <property type="match status" value="1"/>
</dbReference>
<evidence type="ECO:0000259" key="1">
    <source>
        <dbReference type="PROSITE" id="PS50853"/>
    </source>
</evidence>
<evidence type="ECO:0000313" key="2">
    <source>
        <dbReference type="EMBL" id="RWX00134.1"/>
    </source>
</evidence>
<feature type="domain" description="Fibronectin type-III" evidence="1">
    <location>
        <begin position="179"/>
        <end position="272"/>
    </location>
</feature>
<gene>
    <name evidence="2" type="ORF">EPI11_11330</name>
</gene>
<sequence>MNYTQNFDLGAHNFTLSNGTQTNKWAVGTATFNSPGSSLYISEDNGATSTYNVNTTTAVHAYRDIQMPATVNQLLLKFDWKCMGEGTTNPLDYIRVWIVPVTFSPTPGAGITAAADRIAVTGMLNQSADWKTSTNVLTVPTFGGQVKRLVFEWRNDLSVGVMPAGAVDNINLSVITCQAPSALVLNSTTLGSATFSWTAPTQVPASYDYYISTGTTPPSDAEVGVNVPTGTTATPGGLAESTSYNVWVRSHCGGTDGNSFWIGPLNFLTPQTPATMDYTQNFDAGAHGWALNNGSQVNKWVVGAATSNSPANSLYISNDNGVTNAYTVGTTAVVHAYRDIQLPAVSEQLLLSFDWKNAGQANTDYVRVWMVPLTYNLVPGTQITAAADRVQIGGNFSDSATWKTFQSVVFANAYASQVRRLVFEWRNDNFSGTQPPAAIDNINLKYIQCPQPSALILTGTTTVTADFSWTAPITTAPTYDVYYSTDPTAPTATTVPNGGTAVVPTNASISGLEDGVNYNVWVRSNCGPNGTSLWIGPLNFNTMQIPADLNYVQNFDGVAPHKWMLNNGTQTNKWTVGTATFNSPGKSLYISNDNGVTNNYDTGSQSTVHAYRDIMIPTGANMVDISFDWKNVGEGTLPGTVWDYIKVWIVPVTFNPTPGTLITAAADRIQLGTVLNQSPNWKNALYVYNAAAVAGQPVRVVFEWRNDTSGGTPPPAAIDNIDIRLLTCPQPTALQVLEKSMTTAKLAWTETGTASSWEVYVVPAGQPAPTATTDGEDAATNPYVYSTGLQSGTSYEYYVRSVCSTTDKSRWSGPFAFNTTICEPIDQCSYDFILTDSGNNGWQGNVMRITQNGILVGTLGPQITNGGPTTVSIPLCSGIPFEVFWVNAKNSTPTGSNFSQIGLQIVNPFNGQTVFNRIAGSPALNMGTVIYTGMAYCQTITCAQPTALVSESVPNAPNTTKLRWTPGGTETKWEVVFQPQTANFPSNTPPQSIIVDGNPNVVIPDLVSGQLYEYYVRAICDPNSKSFWSGPLYFSIFTPPACADVTVLDPDLVIIAPDTEYVICSGDELNVDFKASYFQASQTTSYGVTSIPYALPFPTTGGTIMDITTDDQWAPVAQLPFEFCFFGQAYNRAQVGSNGVISFDANYETGVNCAYDFNNALIPSTTFPIKNAIYGVYQDIDVKKLAAPFAHPEINYQVIGNYPCRAFVVNFSEIAQFGSDCAVDPAIGAQTSQVVIYEITNIIEVYVKNRKACLAWQEGDGVIGIQNAAGTVGYAPPGRNTGPWNAELEAWRFTPNGAVSTSTFEWLKDGVHYSDNTDITVTATQAGTTTMTARATYSLCNGEEMLRESNFVIKVQEEIITAPLKNLIGCGNGEDVTFNLNNALVDIVTPEDYTFTFYATEAAAQAGGVDNLPTPTAYVTNQTVTVWVRILKNGSPCFVVKSFTITIANNPPQFTVPTELRLCAGTSGTISVVPDAPTLPGGFDLADATYSWKLDGVALPDTTPTITVSVAGVYEVTVNKSGCINTKSTTVIITPMPVVVAQDDVTRCGSFTLPILTSGNYFEQTGGVGPLSAGDVIEATKTIFVYAESGTTPNCTAEDSFVVTIVAAPEVVDIADVVVCDTYTLPAITVGNYFTETQGAGTMLNAGDVINTVGVTTVFIYVENGTAPNICSDEESFTVTISGTPVVDTPANVVQCVSYELPALTAGAYFTGADGTGTALAVGSLISSTQTIYVFAKNGDCTAQSSFIVTIIPSAVITTEKGCEGNVYNVKVIFDKDGAYNVDNVTIEWTNSADVKVGSEATLAVTEPGIYTVTVTPLGGVECPVSSDVIVDSTTCDIPRGISPNGDGLNDSFDLTTLKVKKLAIFNRYGQEVYSKGNYTKEWVGQGSNGNELPTGTYFYMIERQGGESVTGWVYINRQE</sequence>
<comment type="caution">
    <text evidence="2">The sequence shown here is derived from an EMBL/GenBank/DDBJ whole genome shotgun (WGS) entry which is preliminary data.</text>
</comment>
<dbReference type="OrthoDB" id="608579at2"/>
<accession>A0A3S3R032</accession>
<feature type="domain" description="Fibronectin type-III" evidence="1">
    <location>
        <begin position="451"/>
        <end position="545"/>
    </location>
</feature>
<feature type="domain" description="Fibronectin type-III" evidence="1">
    <location>
        <begin position="944"/>
        <end position="1041"/>
    </location>
</feature>
<dbReference type="InterPro" id="IPR013783">
    <property type="entry name" value="Ig-like_fold"/>
</dbReference>
<proteinExistence type="predicted"/>
<dbReference type="Gene3D" id="2.60.40.10">
    <property type="entry name" value="Immunoglobulins"/>
    <property type="match status" value="4"/>
</dbReference>